<evidence type="ECO:0000313" key="3">
    <source>
        <dbReference type="Proteomes" id="UP000294847"/>
    </source>
</evidence>
<dbReference type="Gene3D" id="2.60.120.10">
    <property type="entry name" value="Jelly Rolls"/>
    <property type="match status" value="1"/>
</dbReference>
<dbReference type="Pfam" id="PF07883">
    <property type="entry name" value="Cupin_2"/>
    <property type="match status" value="1"/>
</dbReference>
<accession>A0A4P7N9L3</accession>
<organism evidence="2 3">
    <name type="scientific">Pyricularia oryzae</name>
    <name type="common">Rice blast fungus</name>
    <name type="synonym">Magnaporthe oryzae</name>
    <dbReference type="NCBI Taxonomy" id="318829"/>
    <lineage>
        <taxon>Eukaryota</taxon>
        <taxon>Fungi</taxon>
        <taxon>Dikarya</taxon>
        <taxon>Ascomycota</taxon>
        <taxon>Pezizomycotina</taxon>
        <taxon>Sordariomycetes</taxon>
        <taxon>Sordariomycetidae</taxon>
        <taxon>Magnaporthales</taxon>
        <taxon>Pyriculariaceae</taxon>
        <taxon>Pyricularia</taxon>
    </lineage>
</organism>
<name>A0A4P7N9L3_PYROR</name>
<feature type="region of interest" description="Disordered" evidence="1">
    <location>
        <begin position="26"/>
        <end position="126"/>
    </location>
</feature>
<gene>
    <name evidence="2" type="ORF">PoMZ_04164</name>
</gene>
<feature type="compositionally biased region" description="Acidic residues" evidence="1">
    <location>
        <begin position="85"/>
        <end position="97"/>
    </location>
</feature>
<dbReference type="InterPro" id="IPR013096">
    <property type="entry name" value="Cupin_2"/>
</dbReference>
<dbReference type="InterPro" id="IPR011051">
    <property type="entry name" value="RmlC_Cupin_sf"/>
</dbReference>
<dbReference type="CDD" id="cd02208">
    <property type="entry name" value="cupin_RmlC-like"/>
    <property type="match status" value="1"/>
</dbReference>
<evidence type="ECO:0000256" key="1">
    <source>
        <dbReference type="SAM" id="MobiDB-lite"/>
    </source>
</evidence>
<proteinExistence type="predicted"/>
<reference evidence="2 3" key="1">
    <citation type="journal article" date="2019" name="Mol. Biol. Evol.">
        <title>Blast fungal genomes show frequent chromosomal changes, gene gains and losses, and effector gene turnover.</title>
        <authorList>
            <person name="Gomez Luciano L.B."/>
            <person name="Jason Tsai I."/>
            <person name="Chuma I."/>
            <person name="Tosa Y."/>
            <person name="Chen Y.H."/>
            <person name="Li J.Y."/>
            <person name="Li M.Y."/>
            <person name="Jade Lu M.Y."/>
            <person name="Nakayashiki H."/>
            <person name="Li W.H."/>
        </authorList>
    </citation>
    <scope>NUCLEOTIDE SEQUENCE [LARGE SCALE GENOMIC DNA]</scope>
    <source>
        <strain evidence="2">MZ5-1-6</strain>
    </source>
</reference>
<protein>
    <submittedName>
        <fullName evidence="2">Uncharacterized protein</fullName>
    </submittedName>
</protein>
<dbReference type="InterPro" id="IPR014710">
    <property type="entry name" value="RmlC-like_jellyroll"/>
</dbReference>
<dbReference type="AlphaFoldDB" id="A0A4P7N9L3"/>
<evidence type="ECO:0000313" key="2">
    <source>
        <dbReference type="EMBL" id="QBZ59203.1"/>
    </source>
</evidence>
<dbReference type="Proteomes" id="UP000294847">
    <property type="component" value="Chromosome 3"/>
</dbReference>
<dbReference type="EMBL" id="CP034206">
    <property type="protein sequence ID" value="QBZ59203.1"/>
    <property type="molecule type" value="Genomic_DNA"/>
</dbReference>
<dbReference type="SUPFAM" id="SSF51182">
    <property type="entry name" value="RmlC-like cupins"/>
    <property type="match status" value="1"/>
</dbReference>
<sequence>MAALLPFIQDLLPMILPSEVHITRGRDLASGIPPPSTGHRAKAGPNRKDKSHTTSQAAASTAKETRVVKGAVENGPIELTGVSMSEEDSSAEEDAPAEQDHDSSDGASGNRTSPPPQQRPKARGGVVVRNAIVDKTDKMCASVMFAGPHSDSAVHHNSEHDTIIYAASGKGILATSPPENYSDDEEQPPRQQELEPGDFAFIPAWTEHQLINKTDEQVVWVVIQGGSAPIVVPLTGWGGAEAAA</sequence>
<feature type="compositionally biased region" description="Low complexity" evidence="1">
    <location>
        <begin position="53"/>
        <end position="62"/>
    </location>
</feature>